<organism evidence="1 2">
    <name type="scientific">Dermatophilus congolensis</name>
    <dbReference type="NCBI Taxonomy" id="1863"/>
    <lineage>
        <taxon>Bacteria</taxon>
        <taxon>Bacillati</taxon>
        <taxon>Actinomycetota</taxon>
        <taxon>Actinomycetes</taxon>
        <taxon>Micrococcales</taxon>
        <taxon>Dermatophilaceae</taxon>
        <taxon>Dermatophilus</taxon>
    </lineage>
</organism>
<protein>
    <submittedName>
        <fullName evidence="1">Uncharacterized protein</fullName>
    </submittedName>
</protein>
<dbReference type="Proteomes" id="UP000242637">
    <property type="component" value="Chromosome 1"/>
</dbReference>
<evidence type="ECO:0000313" key="1">
    <source>
        <dbReference type="EMBL" id="SNV23938.1"/>
    </source>
</evidence>
<proteinExistence type="predicted"/>
<reference evidence="1 2" key="1">
    <citation type="submission" date="2017-06" db="EMBL/GenBank/DDBJ databases">
        <authorList>
            <consortium name="Pathogen Informatics"/>
        </authorList>
    </citation>
    <scope>NUCLEOTIDE SEQUENCE [LARGE SCALE GENOMIC DNA]</scope>
    <source>
        <strain evidence="1 2">NCTC13039</strain>
    </source>
</reference>
<keyword evidence="2" id="KW-1185">Reference proteome</keyword>
<dbReference type="AlphaFoldDB" id="A0A239VQK5"/>
<name>A0A239VQK5_9MICO</name>
<dbReference type="KEGG" id="dco:SAMEA4475696_1939"/>
<accession>A0A239VQK5</accession>
<dbReference type="EMBL" id="LT906453">
    <property type="protein sequence ID" value="SNV23938.1"/>
    <property type="molecule type" value="Genomic_DNA"/>
</dbReference>
<evidence type="ECO:0000313" key="2">
    <source>
        <dbReference type="Proteomes" id="UP000242637"/>
    </source>
</evidence>
<sequence length="93" mass="9306">MVGQPPPGWTTFDGPGPPHRGHRIFLVCVSGVWCRGGVRVGGYVFDLTWGLEAYECLPGCGVGNTGLGGAEFLLGGGEGVAGCGAEDAVGGDA</sequence>
<gene>
    <name evidence="1" type="ORF">SAMEA4475696_01939</name>
</gene>